<dbReference type="Gene3D" id="3.30.1330.40">
    <property type="entry name" value="RutC-like"/>
    <property type="match status" value="1"/>
</dbReference>
<protein>
    <recommendedName>
        <fullName evidence="1">Chorismatase FkbO/Hyg5-like N-terminal domain-containing protein</fullName>
    </recommendedName>
</protein>
<proteinExistence type="predicted"/>
<dbReference type="EMBL" id="CP021455">
    <property type="protein sequence ID" value="ARU03989.1"/>
    <property type="molecule type" value="Genomic_DNA"/>
</dbReference>
<dbReference type="KEGG" id="cser:CCO03_04245"/>
<dbReference type="Pfam" id="PF01042">
    <property type="entry name" value="Ribonuc_L-PSP"/>
    <property type="match status" value="1"/>
</dbReference>
<gene>
    <name evidence="2" type="ORF">CCO03_04245</name>
</gene>
<dbReference type="SUPFAM" id="SSF55298">
    <property type="entry name" value="YjgF-like"/>
    <property type="match status" value="1"/>
</dbReference>
<dbReference type="AlphaFoldDB" id="A0A1Y0EKU3"/>
<name>A0A1Y0EKU3_9BURK</name>
<dbReference type="InterPro" id="IPR035959">
    <property type="entry name" value="RutC-like_sf"/>
</dbReference>
<accession>A0A1Y0EKU3</accession>
<dbReference type="Pfam" id="PF21168">
    <property type="entry name" value="FkbO_Hyg5-like_N"/>
    <property type="match status" value="1"/>
</dbReference>
<evidence type="ECO:0000313" key="2">
    <source>
        <dbReference type="EMBL" id="ARU03989.1"/>
    </source>
</evidence>
<evidence type="ECO:0000313" key="3">
    <source>
        <dbReference type="Proteomes" id="UP000196138"/>
    </source>
</evidence>
<dbReference type="InterPro" id="IPR049368">
    <property type="entry name" value="FkbO_Hyg5-like_N"/>
</dbReference>
<dbReference type="OrthoDB" id="1114505at2"/>
<dbReference type="Proteomes" id="UP000196138">
    <property type="component" value="Chromosome"/>
</dbReference>
<feature type="domain" description="Chorismatase FkbO/Hyg5-like N-terminal" evidence="1">
    <location>
        <begin position="104"/>
        <end position="223"/>
    </location>
</feature>
<dbReference type="RefSeq" id="WP_087277681.1">
    <property type="nucleotide sequence ID" value="NZ_CP021455.1"/>
</dbReference>
<evidence type="ECO:0000259" key="1">
    <source>
        <dbReference type="Pfam" id="PF21168"/>
    </source>
</evidence>
<dbReference type="InterPro" id="IPR006175">
    <property type="entry name" value="YjgF/YER057c/UK114"/>
</dbReference>
<organism evidence="2 3">
    <name type="scientific">Comamonas serinivorans</name>
    <dbReference type="NCBI Taxonomy" id="1082851"/>
    <lineage>
        <taxon>Bacteria</taxon>
        <taxon>Pseudomonadati</taxon>
        <taxon>Pseudomonadota</taxon>
        <taxon>Betaproteobacteria</taxon>
        <taxon>Burkholderiales</taxon>
        <taxon>Comamonadaceae</taxon>
        <taxon>Comamonas</taxon>
    </lineage>
</organism>
<sequence length="364" mass="39121">MPTPSAPAVLPDFTLSPALAPLDGRHLLGVLQYEAADLGTRQSAWRARQAADLLTAPAIDVPFKGHAGIRTAQDWLAQAPTSAPGPRLPAPDWREAGLQLRCHSPTPVQAGHFGAIRYRESGALLFGALHIPLPASGACAAAVRAAYADLFRLLTASGKPHLVRIWNYVPRVTAINDQGMEVYRDFNLGRSQAFDASGYDTRHMPAATGIGCEGDHIAVAFLASTEAGLNFENPRQISAYRYPAVHGPRPPSFARATAWPHGRPQWLFISGTASIIGHQTVHIDQVMAQTREALNNVRLLLAARGASLHDVDLLTLYVRHARDVAAVAAHVAAALAPQTRMLVTQADICRNDLLVEMEALARVA</sequence>
<keyword evidence="3" id="KW-1185">Reference proteome</keyword>
<reference evidence="2 3" key="1">
    <citation type="submission" date="2017-05" db="EMBL/GenBank/DDBJ databases">
        <authorList>
            <person name="Song R."/>
            <person name="Chenine A.L."/>
            <person name="Ruprecht R.M."/>
        </authorList>
    </citation>
    <scope>NUCLEOTIDE SEQUENCE [LARGE SCALE GENOMIC DNA]</scope>
    <source>
        <strain evidence="2 3">DSM 26136</strain>
    </source>
</reference>